<evidence type="ECO:0000313" key="10">
    <source>
        <dbReference type="EMBL" id="HJB42452.1"/>
    </source>
</evidence>
<dbReference type="InterPro" id="IPR050539">
    <property type="entry name" value="ThrE_Dicarb/AminoAcid_Exp"/>
</dbReference>
<keyword evidence="6 8" id="KW-0472">Membrane</keyword>
<organism evidence="10 11">
    <name type="scientific">Candidatus Gemmiger avicola</name>
    <dbReference type="NCBI Taxonomy" id="2838605"/>
    <lineage>
        <taxon>Bacteria</taxon>
        <taxon>Bacillati</taxon>
        <taxon>Bacillota</taxon>
        <taxon>Clostridia</taxon>
        <taxon>Eubacteriales</taxon>
        <taxon>Gemmiger</taxon>
    </lineage>
</organism>
<evidence type="ECO:0000256" key="8">
    <source>
        <dbReference type="SAM" id="Phobius"/>
    </source>
</evidence>
<keyword evidence="5 8" id="KW-1133">Transmembrane helix</keyword>
<evidence type="ECO:0000256" key="1">
    <source>
        <dbReference type="ARBA" id="ARBA00004651"/>
    </source>
</evidence>
<protein>
    <submittedName>
        <fullName evidence="10">Threonine/serine exporter family protein</fullName>
    </submittedName>
</protein>
<keyword evidence="2" id="KW-1003">Cell membrane</keyword>
<accession>A0A9D2S3E5</accession>
<name>A0A9D2S3E5_9FIRM</name>
<feature type="transmembrane region" description="Helical" evidence="8">
    <location>
        <begin position="123"/>
        <end position="142"/>
    </location>
</feature>
<dbReference type="InterPro" id="IPR024528">
    <property type="entry name" value="ThrE_2"/>
</dbReference>
<dbReference type="Pfam" id="PF12821">
    <property type="entry name" value="ThrE_2"/>
    <property type="match status" value="1"/>
</dbReference>
<evidence type="ECO:0000256" key="4">
    <source>
        <dbReference type="ARBA" id="ARBA00022692"/>
    </source>
</evidence>
<reference evidence="10" key="1">
    <citation type="journal article" date="2021" name="PeerJ">
        <title>Extensive microbial diversity within the chicken gut microbiome revealed by metagenomics and culture.</title>
        <authorList>
            <person name="Gilroy R."/>
            <person name="Ravi A."/>
            <person name="Getino M."/>
            <person name="Pursley I."/>
            <person name="Horton D.L."/>
            <person name="Alikhan N.F."/>
            <person name="Baker D."/>
            <person name="Gharbi K."/>
            <person name="Hall N."/>
            <person name="Watson M."/>
            <person name="Adriaenssens E.M."/>
            <person name="Foster-Nyarko E."/>
            <person name="Jarju S."/>
            <person name="Secka A."/>
            <person name="Antonio M."/>
            <person name="Oren A."/>
            <person name="Chaudhuri R.R."/>
            <person name="La Ragione R."/>
            <person name="Hildebrand F."/>
            <person name="Pallen M.J."/>
        </authorList>
    </citation>
    <scope>NUCLEOTIDE SEQUENCE</scope>
    <source>
        <strain evidence="10">ChiBcec8-13705</strain>
    </source>
</reference>
<dbReference type="Proteomes" id="UP000886803">
    <property type="component" value="Unassembled WGS sequence"/>
</dbReference>
<evidence type="ECO:0000259" key="9">
    <source>
        <dbReference type="Pfam" id="PF12821"/>
    </source>
</evidence>
<evidence type="ECO:0000256" key="2">
    <source>
        <dbReference type="ARBA" id="ARBA00022475"/>
    </source>
</evidence>
<dbReference type="EMBL" id="DWYG01000138">
    <property type="protein sequence ID" value="HJB42452.1"/>
    <property type="molecule type" value="Genomic_DNA"/>
</dbReference>
<dbReference type="GO" id="GO:0015744">
    <property type="term" value="P:succinate transport"/>
    <property type="evidence" value="ECO:0007669"/>
    <property type="project" value="TreeGrafter"/>
</dbReference>
<keyword evidence="3" id="KW-0997">Cell inner membrane</keyword>
<evidence type="ECO:0000256" key="6">
    <source>
        <dbReference type="ARBA" id="ARBA00023136"/>
    </source>
</evidence>
<feature type="domain" description="Threonine/Serine exporter ThrE" evidence="9">
    <location>
        <begin position="11"/>
        <end position="140"/>
    </location>
</feature>
<sequence length="156" mass="16448">MIEELTRAVLQFAIAMVATICFGVAFQAPRRHFVSCGLVGAVGWVVYLLATSLGGLSAPVATLIAAIPLTAIARWFAIAHKAPITLFLLCGIFPLVPGAGIYYTAYYLLTNSQALFASKGIETLKTAVALALGIAIVSSIPLPGQKRRTRPPAPHT</sequence>
<dbReference type="AlphaFoldDB" id="A0A9D2S3E5"/>
<gene>
    <name evidence="10" type="ORF">H9945_08135</name>
</gene>
<comment type="subcellular location">
    <subcellularLocation>
        <location evidence="1">Cell membrane</location>
        <topology evidence="1">Multi-pass membrane protein</topology>
    </subcellularLocation>
</comment>
<evidence type="ECO:0000313" key="11">
    <source>
        <dbReference type="Proteomes" id="UP000886803"/>
    </source>
</evidence>
<comment type="caution">
    <text evidence="10">The sequence shown here is derived from an EMBL/GenBank/DDBJ whole genome shotgun (WGS) entry which is preliminary data.</text>
</comment>
<proteinExistence type="inferred from homology"/>
<dbReference type="GO" id="GO:0005886">
    <property type="term" value="C:plasma membrane"/>
    <property type="evidence" value="ECO:0007669"/>
    <property type="project" value="UniProtKB-SubCell"/>
</dbReference>
<evidence type="ECO:0000256" key="7">
    <source>
        <dbReference type="ARBA" id="ARBA00034125"/>
    </source>
</evidence>
<evidence type="ECO:0000256" key="3">
    <source>
        <dbReference type="ARBA" id="ARBA00022519"/>
    </source>
</evidence>
<dbReference type="PANTHER" id="PTHR34390">
    <property type="entry name" value="UPF0442 PROTEIN YJJB-RELATED"/>
    <property type="match status" value="1"/>
</dbReference>
<dbReference type="PANTHER" id="PTHR34390:SF1">
    <property type="entry name" value="SUCCINATE TRANSPORTER SUBUNIT YJJB-RELATED"/>
    <property type="match status" value="1"/>
</dbReference>
<evidence type="ECO:0000256" key="5">
    <source>
        <dbReference type="ARBA" id="ARBA00022989"/>
    </source>
</evidence>
<feature type="transmembrane region" description="Helical" evidence="8">
    <location>
        <begin position="56"/>
        <end position="77"/>
    </location>
</feature>
<keyword evidence="4 8" id="KW-0812">Transmembrane</keyword>
<feature type="transmembrane region" description="Helical" evidence="8">
    <location>
        <begin position="6"/>
        <end position="26"/>
    </location>
</feature>
<feature type="transmembrane region" description="Helical" evidence="8">
    <location>
        <begin position="84"/>
        <end position="103"/>
    </location>
</feature>
<comment type="similarity">
    <text evidence="7">Belongs to the ThrE exporter (TC 2.A.79) family.</text>
</comment>
<reference evidence="10" key="2">
    <citation type="submission" date="2021-04" db="EMBL/GenBank/DDBJ databases">
        <authorList>
            <person name="Gilroy R."/>
        </authorList>
    </citation>
    <scope>NUCLEOTIDE SEQUENCE</scope>
    <source>
        <strain evidence="10">ChiBcec8-13705</strain>
    </source>
</reference>
<feature type="transmembrane region" description="Helical" evidence="8">
    <location>
        <begin position="33"/>
        <end position="50"/>
    </location>
</feature>